<dbReference type="Proteomes" id="UP000500791">
    <property type="component" value="Chromosome"/>
</dbReference>
<keyword evidence="3" id="KW-1185">Reference proteome</keyword>
<dbReference type="KEGG" id="mon:G8E03_06055"/>
<accession>A0A6G7VK06</accession>
<dbReference type="EMBL" id="CP049811">
    <property type="protein sequence ID" value="QIK40369.1"/>
    <property type="molecule type" value="Genomic_DNA"/>
</dbReference>
<keyword evidence="1" id="KW-0472">Membrane</keyword>
<dbReference type="AlphaFoldDB" id="A0A6G7VK06"/>
<organism evidence="2 3">
    <name type="scientific">Pontivivens nitratireducens</name>
    <dbReference type="NCBI Taxonomy" id="2758038"/>
    <lineage>
        <taxon>Bacteria</taxon>
        <taxon>Pseudomonadati</taxon>
        <taxon>Pseudomonadota</taxon>
        <taxon>Alphaproteobacteria</taxon>
        <taxon>Rhodobacterales</taxon>
        <taxon>Paracoccaceae</taxon>
        <taxon>Pontivivens</taxon>
    </lineage>
</organism>
<evidence type="ECO:0000313" key="3">
    <source>
        <dbReference type="Proteomes" id="UP000500791"/>
    </source>
</evidence>
<sequence>MSEDNDPAGLAAWLAHPLFLTFVVFVLTSIIGSFINQSIQRNADARRSYDDSLVQIATRWQDDASHANRITTLMFERAAMTDLLRSALQRQVMHEVLERKILYDAIYQRWNTQLPQILATLDGFDAAEGLRAELSASFIGDFASKFARIDGCITLVHDRFLSRATQHAFASSHLSCPPEAVTDPMRWLRLDVDKIRTGARRFETDLLTRFEARRQIERRVAECIFDRRPSVWSRIMMSEVEQDEADILRARECEVQA</sequence>
<keyword evidence="1" id="KW-1133">Transmembrane helix</keyword>
<evidence type="ECO:0000313" key="2">
    <source>
        <dbReference type="EMBL" id="QIK40369.1"/>
    </source>
</evidence>
<evidence type="ECO:0000256" key="1">
    <source>
        <dbReference type="SAM" id="Phobius"/>
    </source>
</evidence>
<protein>
    <submittedName>
        <fullName evidence="2">Uncharacterized protein</fullName>
    </submittedName>
</protein>
<feature type="transmembrane region" description="Helical" evidence="1">
    <location>
        <begin position="12"/>
        <end position="35"/>
    </location>
</feature>
<reference evidence="2 3" key="1">
    <citation type="submission" date="2020-03" db="EMBL/GenBank/DDBJ databases">
        <title>Complete genome sequence of Monaibacterium sp. ALG8 with diverse plasmids.</title>
        <authorList>
            <person name="Sun C."/>
        </authorList>
    </citation>
    <scope>NUCLEOTIDE SEQUENCE [LARGE SCALE GENOMIC DNA]</scope>
    <source>
        <strain evidence="2 3">ALG8</strain>
    </source>
</reference>
<proteinExistence type="predicted"/>
<keyword evidence="1" id="KW-0812">Transmembrane</keyword>
<name>A0A6G7VK06_9RHOB</name>
<dbReference type="RefSeq" id="WP_166189761.1">
    <property type="nucleotide sequence ID" value="NZ_CP049811.1"/>
</dbReference>
<gene>
    <name evidence="2" type="ORF">G8E03_06055</name>
</gene>